<gene>
    <name evidence="7" type="ORF">SPI_04665</name>
</gene>
<dbReference type="Pfam" id="PF10300">
    <property type="entry name" value="Iml2-TPR_39"/>
    <property type="match status" value="1"/>
</dbReference>
<dbReference type="GO" id="GO:0005829">
    <property type="term" value="C:cytosol"/>
    <property type="evidence" value="ECO:0007669"/>
    <property type="project" value="TreeGrafter"/>
</dbReference>
<reference evidence="7 8" key="1">
    <citation type="journal article" date="2016" name="Genome Biol. Evol.">
        <title>Divergent and convergent evolution of fungal pathogenicity.</title>
        <authorList>
            <person name="Shang Y."/>
            <person name="Xiao G."/>
            <person name="Zheng P."/>
            <person name="Cen K."/>
            <person name="Zhan S."/>
            <person name="Wang C."/>
        </authorList>
    </citation>
    <scope>NUCLEOTIDE SEQUENCE [LARGE SCALE GENOMIC DNA]</scope>
    <source>
        <strain evidence="7 8">RCEF 264</strain>
    </source>
</reference>
<feature type="transmembrane region" description="Helical" evidence="6">
    <location>
        <begin position="331"/>
        <end position="350"/>
    </location>
</feature>
<comment type="function">
    <text evidence="4">Inclusion body (IB) resident protein that interacts strongly with lipid droplet (LD) proteins. Involved in LD-mediated IB clearing after protein folding stress, probably by enabling access to the IBs of an LD-stored soluble sterol derivative that acts as a chaperone in inclusion clearing.</text>
</comment>
<keyword evidence="6" id="KW-0812">Transmembrane</keyword>
<dbReference type="Proteomes" id="UP000076874">
    <property type="component" value="Unassembled WGS sequence"/>
</dbReference>
<evidence type="ECO:0000256" key="2">
    <source>
        <dbReference type="ARBA" id="ARBA00018424"/>
    </source>
</evidence>
<evidence type="ECO:0000256" key="5">
    <source>
        <dbReference type="SAM" id="MobiDB-lite"/>
    </source>
</evidence>
<accession>A0A167UQJ8</accession>
<dbReference type="EMBL" id="AZHD01000007">
    <property type="protein sequence ID" value="OAA61806.1"/>
    <property type="molecule type" value="Genomic_DNA"/>
</dbReference>
<comment type="subunit">
    <text evidence="1">Interacts with lipid droplet proteins.</text>
</comment>
<evidence type="ECO:0000313" key="8">
    <source>
        <dbReference type="Proteomes" id="UP000076874"/>
    </source>
</evidence>
<evidence type="ECO:0000256" key="6">
    <source>
        <dbReference type="SAM" id="Phobius"/>
    </source>
</evidence>
<organism evidence="7 8">
    <name type="scientific">Niveomyces insectorum RCEF 264</name>
    <dbReference type="NCBI Taxonomy" id="1081102"/>
    <lineage>
        <taxon>Eukaryota</taxon>
        <taxon>Fungi</taxon>
        <taxon>Dikarya</taxon>
        <taxon>Ascomycota</taxon>
        <taxon>Pezizomycotina</taxon>
        <taxon>Sordariomycetes</taxon>
        <taxon>Hypocreomycetidae</taxon>
        <taxon>Hypocreales</taxon>
        <taxon>Cordycipitaceae</taxon>
        <taxon>Niveomyces</taxon>
    </lineage>
</organism>
<sequence length="784" mass="85061">MSALRSWFRGTSASSSPGKTSTGTSPAVSASTSTTGITTNEMSPADREMSDIEDAMASAALIMNDDIDGAEARLRLRKDTSAFHQLGLGVSTFMRSVLGFEKDIMTEASNRLLECEARAWSDMKKAQRDAGAGGGWLGRAAPAAAADTTVTTQIYPPGSEFALVHAEAQLMLAVLAVLHESLTEAIKGFYKLRKAFIALNAIVDSEASLSAGRPPTGGSRRGSLSDEAMPGTFDDAEFADLGAADVVSDGAPPPPPASDDALAVLSTPAAAHKPADVGTQEMGQTSQPPATKPLPEGAGRSSDVTSARDSDSLALSNPVDVFVHSGANMCFGILLLLISMVPPAFSRLLYIIGFKGDRERGVRLLWKSTKFANINGGMAGLVLLAYYNGLIGYSDILPAEDDIMRLAGAEEIVGYPKERCQKLLTHMQRLYPDSMLWKLEEARLLATSRRAKDAIAVLSHGRVGRMRQITALTKFELSLDAMCVLDWPLMRDTFLQCVELNDWSHALYYYNVGCAELELYRDAFHEAAALAAAAAADPSKAAQKAEAATRATKHKAAAETYLRKATTVTGKKRFMARQMPFDVFVTRKLAKWEERAKTLHVDLADAVGSSPAQEMVYLWNGSKRMSPDLLEGSLRCLAWERCTASAGAIETFKSTPDESCIASLCRVSLLRSLGRLDEAQAILDKDLLVHDRAIFKGPLKDDYLLAAATYEAAVILWTKACDPAWYPSNPGDVDAFRREKVEACQVYLDKVAKWETFVLDARIGMRLQTGLDTVRWLKKKENWV</sequence>
<comment type="caution">
    <text evidence="7">The sequence shown here is derived from an EMBL/GenBank/DDBJ whole genome shotgun (WGS) entry which is preliminary data.</text>
</comment>
<dbReference type="GO" id="GO:0005741">
    <property type="term" value="C:mitochondrial outer membrane"/>
    <property type="evidence" value="ECO:0007669"/>
    <property type="project" value="TreeGrafter"/>
</dbReference>
<evidence type="ECO:0000256" key="1">
    <source>
        <dbReference type="ARBA" id="ARBA00011408"/>
    </source>
</evidence>
<keyword evidence="6" id="KW-1133">Transmembrane helix</keyword>
<feature type="compositionally biased region" description="Low complexity" evidence="5">
    <location>
        <begin position="10"/>
        <end position="36"/>
    </location>
</feature>
<keyword evidence="6" id="KW-0472">Membrane</keyword>
<keyword evidence="8" id="KW-1185">Reference proteome</keyword>
<name>A0A167UQJ8_9HYPO</name>
<dbReference type="AlphaFoldDB" id="A0A167UQJ8"/>
<evidence type="ECO:0000313" key="7">
    <source>
        <dbReference type="EMBL" id="OAA61806.1"/>
    </source>
</evidence>
<dbReference type="GO" id="GO:0005634">
    <property type="term" value="C:nucleus"/>
    <property type="evidence" value="ECO:0007669"/>
    <property type="project" value="TreeGrafter"/>
</dbReference>
<feature type="transmembrane region" description="Helical" evidence="6">
    <location>
        <begin position="371"/>
        <end position="389"/>
    </location>
</feature>
<feature type="compositionally biased region" description="Low complexity" evidence="5">
    <location>
        <begin position="210"/>
        <end position="222"/>
    </location>
</feature>
<protein>
    <recommendedName>
        <fullName evidence="2">Inclusion body clearance protein IML2</fullName>
    </recommendedName>
    <alternativeName>
        <fullName evidence="3">Inclusion body clearance protein iml2</fullName>
    </alternativeName>
</protein>
<dbReference type="OrthoDB" id="2154985at2759"/>
<feature type="region of interest" description="Disordered" evidence="5">
    <location>
        <begin position="208"/>
        <end position="231"/>
    </location>
</feature>
<proteinExistence type="predicted"/>
<feature type="region of interest" description="Disordered" evidence="5">
    <location>
        <begin position="1"/>
        <end position="47"/>
    </location>
</feature>
<dbReference type="InterPro" id="IPR019412">
    <property type="entry name" value="IML2/TPR_39"/>
</dbReference>
<dbReference type="PANTHER" id="PTHR31859:SF1">
    <property type="entry name" value="TETRATRICOPEPTIDE REPEAT PROTEIN 39C"/>
    <property type="match status" value="1"/>
</dbReference>
<evidence type="ECO:0000256" key="3">
    <source>
        <dbReference type="ARBA" id="ARBA00019539"/>
    </source>
</evidence>
<feature type="region of interest" description="Disordered" evidence="5">
    <location>
        <begin position="273"/>
        <end position="310"/>
    </location>
</feature>
<dbReference type="PANTHER" id="PTHR31859">
    <property type="entry name" value="TETRATRICOPEPTIDE REPEAT PROTEIN 39 FAMILY MEMBER"/>
    <property type="match status" value="1"/>
</dbReference>
<evidence type="ECO:0000256" key="4">
    <source>
        <dbReference type="ARBA" id="ARBA00043897"/>
    </source>
</evidence>